<dbReference type="STRING" id="368603.AYY16_17665"/>
<dbReference type="GO" id="GO:0032561">
    <property type="term" value="F:guanyl ribonucleotide binding"/>
    <property type="evidence" value="ECO:0007669"/>
    <property type="project" value="UniProtKB-ARBA"/>
</dbReference>
<proteinExistence type="inferred from homology"/>
<accession>A0A1B8HKW9</accession>
<feature type="domain" description="Impact N-terminal" evidence="2">
    <location>
        <begin position="18"/>
        <end position="125"/>
    </location>
</feature>
<comment type="caution">
    <text evidence="4">The sequence shown here is derived from an EMBL/GenBank/DDBJ whole genome shotgun (WGS) entry which is preliminary data.</text>
</comment>
<dbReference type="EMBL" id="LZEX01000008">
    <property type="protein sequence ID" value="OBU09757.1"/>
    <property type="molecule type" value="Genomic_DNA"/>
</dbReference>
<organism evidence="4 5">
    <name type="scientific">Morganella psychrotolerans</name>
    <dbReference type="NCBI Taxonomy" id="368603"/>
    <lineage>
        <taxon>Bacteria</taxon>
        <taxon>Pseudomonadati</taxon>
        <taxon>Pseudomonadota</taxon>
        <taxon>Gammaproteobacteria</taxon>
        <taxon>Enterobacterales</taxon>
        <taxon>Morganellaceae</taxon>
        <taxon>Morganella</taxon>
    </lineage>
</organism>
<dbReference type="InterPro" id="IPR015269">
    <property type="entry name" value="UPF0029_Impact_C"/>
</dbReference>
<dbReference type="RefSeq" id="WP_067422658.1">
    <property type="nucleotide sequence ID" value="NZ_CBCPID010000020.1"/>
</dbReference>
<dbReference type="SUPFAM" id="SSF54211">
    <property type="entry name" value="Ribosomal protein S5 domain 2-like"/>
    <property type="match status" value="1"/>
</dbReference>
<dbReference type="GO" id="GO:0017111">
    <property type="term" value="F:ribonucleoside triphosphate phosphatase activity"/>
    <property type="evidence" value="ECO:0007669"/>
    <property type="project" value="UniProtKB-ARBA"/>
</dbReference>
<dbReference type="SUPFAM" id="SSF54980">
    <property type="entry name" value="EF-G C-terminal domain-like"/>
    <property type="match status" value="1"/>
</dbReference>
<evidence type="ECO:0000259" key="3">
    <source>
        <dbReference type="Pfam" id="PF09186"/>
    </source>
</evidence>
<dbReference type="Pfam" id="PF01205">
    <property type="entry name" value="Impact_N"/>
    <property type="match status" value="1"/>
</dbReference>
<evidence type="ECO:0000313" key="4">
    <source>
        <dbReference type="EMBL" id="OBU09757.1"/>
    </source>
</evidence>
<dbReference type="NCBIfam" id="NF008600">
    <property type="entry name" value="PRK11568.1"/>
    <property type="match status" value="1"/>
</dbReference>
<feature type="domain" description="UPF0029" evidence="3">
    <location>
        <begin position="141"/>
        <end position="195"/>
    </location>
</feature>
<dbReference type="GO" id="GO:0043168">
    <property type="term" value="F:anion binding"/>
    <property type="evidence" value="ECO:0007669"/>
    <property type="project" value="UniProtKB-ARBA"/>
</dbReference>
<dbReference type="Gene3D" id="3.30.230.30">
    <property type="entry name" value="Impact, N-terminal domain"/>
    <property type="match status" value="1"/>
</dbReference>
<dbReference type="GO" id="GO:0005737">
    <property type="term" value="C:cytoplasm"/>
    <property type="evidence" value="ECO:0007669"/>
    <property type="project" value="TreeGrafter"/>
</dbReference>
<evidence type="ECO:0000259" key="2">
    <source>
        <dbReference type="Pfam" id="PF01205"/>
    </source>
</evidence>
<dbReference type="NCBIfam" id="TIGR00257">
    <property type="entry name" value="IMPACT_YIGZ"/>
    <property type="match status" value="1"/>
</dbReference>
<reference evidence="4 5" key="1">
    <citation type="submission" date="2016-06" db="EMBL/GenBank/DDBJ databases">
        <authorList>
            <person name="Kjaerup R.B."/>
            <person name="Dalgaard T.S."/>
            <person name="Juul-Madsen H.R."/>
        </authorList>
    </citation>
    <scope>NUCLEOTIDE SEQUENCE [LARGE SCALE GENOMIC DNA]</scope>
    <source>
        <strain evidence="4 5">GCSL-Mp3</strain>
    </source>
</reference>
<dbReference type="Pfam" id="PF09186">
    <property type="entry name" value="DUF1949"/>
    <property type="match status" value="1"/>
</dbReference>
<dbReference type="PANTHER" id="PTHR16301">
    <property type="entry name" value="IMPACT-RELATED"/>
    <property type="match status" value="1"/>
</dbReference>
<gene>
    <name evidence="4" type="ORF">AYY17_18260</name>
</gene>
<comment type="similarity">
    <text evidence="1">Belongs to the IMPACT family.</text>
</comment>
<evidence type="ECO:0000313" key="5">
    <source>
        <dbReference type="Proteomes" id="UP000092247"/>
    </source>
</evidence>
<dbReference type="InterPro" id="IPR020569">
    <property type="entry name" value="UPF0029_Impact_CS"/>
</dbReference>
<dbReference type="InterPro" id="IPR023582">
    <property type="entry name" value="Impact"/>
</dbReference>
<evidence type="ECO:0000256" key="1">
    <source>
        <dbReference type="ARBA" id="ARBA00007665"/>
    </source>
</evidence>
<dbReference type="PANTHER" id="PTHR16301:SF20">
    <property type="entry name" value="IMPACT FAMILY MEMBER YIGZ"/>
    <property type="match status" value="1"/>
</dbReference>
<dbReference type="InterPro" id="IPR035647">
    <property type="entry name" value="EFG_III/V"/>
</dbReference>
<dbReference type="InterPro" id="IPR020568">
    <property type="entry name" value="Ribosomal_Su5_D2-typ_SF"/>
</dbReference>
<dbReference type="PROSITE" id="PS00910">
    <property type="entry name" value="UPF0029"/>
    <property type="match status" value="1"/>
</dbReference>
<dbReference type="InterPro" id="IPR036956">
    <property type="entry name" value="Impact_N_sf"/>
</dbReference>
<dbReference type="InterPro" id="IPR015796">
    <property type="entry name" value="Impact_YigZ-like"/>
</dbReference>
<dbReference type="Gene3D" id="3.30.70.240">
    <property type="match status" value="1"/>
</dbReference>
<dbReference type="AlphaFoldDB" id="A0A1B8HKW9"/>
<protein>
    <submittedName>
        <fullName evidence="4">YigZ family protein</fullName>
    </submittedName>
</protein>
<dbReference type="GO" id="GO:0006446">
    <property type="term" value="P:regulation of translational initiation"/>
    <property type="evidence" value="ECO:0007669"/>
    <property type="project" value="TreeGrafter"/>
</dbReference>
<dbReference type="InterPro" id="IPR001498">
    <property type="entry name" value="Impact_N"/>
</dbReference>
<dbReference type="Proteomes" id="UP000092247">
    <property type="component" value="Unassembled WGS sequence"/>
</dbReference>
<sequence>MKSYLIPAEPVMFTEEIKKSRFITLLQHTDGVDDAKQFIQSVKDEYPDARHHCWAFVAGRPDDSQKLGFSDDGEPTGTAGKPIIAQLLGSEIGEITAVVVRYFGGIKLGTGGLVRAYGNGVQQSLKLLITKIKVPQVLCEVTCDYSFINQIELLVRQVEGTVINSDFGADVTLRISIPATLLSEVGDKLRDLSRGMLELTCLDDIPGN</sequence>
<name>A0A1B8HKW9_9GAMM</name>